<proteinExistence type="predicted"/>
<comment type="caution">
    <text evidence="1">The sequence shown here is derived from an EMBL/GenBank/DDBJ whole genome shotgun (WGS) entry which is preliminary data.</text>
</comment>
<reference evidence="1" key="1">
    <citation type="journal article" date="2014" name="Front. Microbiol.">
        <title>High frequency of phylogenetically diverse reductive dehalogenase-homologous genes in deep subseafloor sedimentary metagenomes.</title>
        <authorList>
            <person name="Kawai M."/>
            <person name="Futagami T."/>
            <person name="Toyoda A."/>
            <person name="Takaki Y."/>
            <person name="Nishi S."/>
            <person name="Hori S."/>
            <person name="Arai W."/>
            <person name="Tsubouchi T."/>
            <person name="Morono Y."/>
            <person name="Uchiyama I."/>
            <person name="Ito T."/>
            <person name="Fujiyama A."/>
            <person name="Inagaki F."/>
            <person name="Takami H."/>
        </authorList>
    </citation>
    <scope>NUCLEOTIDE SEQUENCE</scope>
    <source>
        <strain evidence="1">Expedition CK06-06</strain>
    </source>
</reference>
<gene>
    <name evidence="1" type="ORF">S01H1_27509</name>
</gene>
<sequence>MAIPEQITGESYTYDEDGNAEEGVTLEMRFKSLAGTGFVLSTAIRTETSDATGLVSFTNLFVGATYEMRREENGIWTEIEIPTDASNPYTLPNFSGIDE</sequence>
<evidence type="ECO:0000313" key="1">
    <source>
        <dbReference type="EMBL" id="GAF90409.1"/>
    </source>
</evidence>
<organism evidence="1">
    <name type="scientific">marine sediment metagenome</name>
    <dbReference type="NCBI Taxonomy" id="412755"/>
    <lineage>
        <taxon>unclassified sequences</taxon>
        <taxon>metagenomes</taxon>
        <taxon>ecological metagenomes</taxon>
    </lineage>
</organism>
<name>X0TB29_9ZZZZ</name>
<dbReference type="AlphaFoldDB" id="X0TB29"/>
<dbReference type="EMBL" id="BARS01016757">
    <property type="protein sequence ID" value="GAF90409.1"/>
    <property type="molecule type" value="Genomic_DNA"/>
</dbReference>
<protein>
    <submittedName>
        <fullName evidence="1">Uncharacterized protein</fullName>
    </submittedName>
</protein>
<accession>X0TB29</accession>